<feature type="compositionally biased region" description="Polar residues" evidence="1">
    <location>
        <begin position="13"/>
        <end position="24"/>
    </location>
</feature>
<accession>A0A0L7LN73</accession>
<reference evidence="2 3" key="1">
    <citation type="journal article" date="2015" name="Genome Biol. Evol.">
        <title>The genome of winter moth (Operophtera brumata) provides a genomic perspective on sexual dimorphism and phenology.</title>
        <authorList>
            <person name="Derks M.F."/>
            <person name="Smit S."/>
            <person name="Salis L."/>
            <person name="Schijlen E."/>
            <person name="Bossers A."/>
            <person name="Mateman C."/>
            <person name="Pijl A.S."/>
            <person name="de Ridder D."/>
            <person name="Groenen M.A."/>
            <person name="Visser M.E."/>
            <person name="Megens H.J."/>
        </authorList>
    </citation>
    <scope>NUCLEOTIDE SEQUENCE [LARGE SCALE GENOMIC DNA]</scope>
    <source>
        <strain evidence="2">WM2013NL</strain>
        <tissue evidence="2">Head and thorax</tissue>
    </source>
</reference>
<evidence type="ECO:0000256" key="1">
    <source>
        <dbReference type="SAM" id="MobiDB-lite"/>
    </source>
</evidence>
<name>A0A0L7LN73_OPEBR</name>
<feature type="region of interest" description="Disordered" evidence="1">
    <location>
        <begin position="1"/>
        <end position="36"/>
    </location>
</feature>
<evidence type="ECO:0000313" key="3">
    <source>
        <dbReference type="Proteomes" id="UP000037510"/>
    </source>
</evidence>
<dbReference type="Proteomes" id="UP000037510">
    <property type="component" value="Unassembled WGS sequence"/>
</dbReference>
<dbReference type="STRING" id="104452.A0A0L7LN73"/>
<feature type="compositionally biased region" description="Basic and acidic residues" evidence="1">
    <location>
        <begin position="1"/>
        <end position="12"/>
    </location>
</feature>
<dbReference type="EMBL" id="JTDY01000501">
    <property type="protein sequence ID" value="KOB76885.1"/>
    <property type="molecule type" value="Genomic_DNA"/>
</dbReference>
<organism evidence="2 3">
    <name type="scientific">Operophtera brumata</name>
    <name type="common">Winter moth</name>
    <name type="synonym">Phalaena brumata</name>
    <dbReference type="NCBI Taxonomy" id="104452"/>
    <lineage>
        <taxon>Eukaryota</taxon>
        <taxon>Metazoa</taxon>
        <taxon>Ecdysozoa</taxon>
        <taxon>Arthropoda</taxon>
        <taxon>Hexapoda</taxon>
        <taxon>Insecta</taxon>
        <taxon>Pterygota</taxon>
        <taxon>Neoptera</taxon>
        <taxon>Endopterygota</taxon>
        <taxon>Lepidoptera</taxon>
        <taxon>Glossata</taxon>
        <taxon>Ditrysia</taxon>
        <taxon>Geometroidea</taxon>
        <taxon>Geometridae</taxon>
        <taxon>Larentiinae</taxon>
        <taxon>Operophtera</taxon>
    </lineage>
</organism>
<dbReference type="AlphaFoldDB" id="A0A0L7LN73"/>
<keyword evidence="3" id="KW-1185">Reference proteome</keyword>
<feature type="compositionally biased region" description="Acidic residues" evidence="1">
    <location>
        <begin position="25"/>
        <end position="36"/>
    </location>
</feature>
<dbReference type="PANTHER" id="PTHR34344">
    <property type="entry name" value="UPF0184 PROTEIN C9ORF16"/>
    <property type="match status" value="1"/>
</dbReference>
<dbReference type="Pfam" id="PF03670">
    <property type="entry name" value="UPF0184"/>
    <property type="match status" value="1"/>
</dbReference>
<comment type="caution">
    <text evidence="2">The sequence shown here is derived from an EMBL/GenBank/DDBJ whole genome shotgun (WGS) entry which is preliminary data.</text>
</comment>
<sequence length="87" mass="10016">MAGQNHNEETQKDITNNGIEPVNQNEDENNSEEYDTLDSTLDELNTALDFLEQKNDNIHVQLQELLQSNIEIRQELQKEKTDTSANN</sequence>
<dbReference type="InterPro" id="IPR005374">
    <property type="entry name" value="BBLN_eukaryota"/>
</dbReference>
<dbReference type="OrthoDB" id="10050612at2759"/>
<evidence type="ECO:0000313" key="2">
    <source>
        <dbReference type="EMBL" id="KOB76885.1"/>
    </source>
</evidence>
<dbReference type="PANTHER" id="PTHR34344:SF1">
    <property type="entry name" value="BUBLIN COILED-COIL PROTEIN"/>
    <property type="match status" value="1"/>
</dbReference>
<protein>
    <submittedName>
        <fullName evidence="2">Uncharacterized protein</fullName>
    </submittedName>
</protein>
<proteinExistence type="predicted"/>
<gene>
    <name evidence="2" type="ORF">OBRU01_04961</name>
</gene>